<dbReference type="EMBL" id="PQXO01000067">
    <property type="protein sequence ID" value="TGO90360.1"/>
    <property type="molecule type" value="Genomic_DNA"/>
</dbReference>
<name>A0A4Z1L0U4_9HELO</name>
<evidence type="ECO:0000313" key="2">
    <source>
        <dbReference type="Proteomes" id="UP000297280"/>
    </source>
</evidence>
<gene>
    <name evidence="1" type="ORF">BPOR_0067g00020</name>
</gene>
<keyword evidence="2" id="KW-1185">Reference proteome</keyword>
<evidence type="ECO:0000313" key="1">
    <source>
        <dbReference type="EMBL" id="TGO90360.1"/>
    </source>
</evidence>
<dbReference type="Proteomes" id="UP000297280">
    <property type="component" value="Unassembled WGS sequence"/>
</dbReference>
<dbReference type="InterPro" id="IPR027417">
    <property type="entry name" value="P-loop_NTPase"/>
</dbReference>
<organism evidence="1 2">
    <name type="scientific">Botrytis porri</name>
    <dbReference type="NCBI Taxonomy" id="87229"/>
    <lineage>
        <taxon>Eukaryota</taxon>
        <taxon>Fungi</taxon>
        <taxon>Dikarya</taxon>
        <taxon>Ascomycota</taxon>
        <taxon>Pezizomycotina</taxon>
        <taxon>Leotiomycetes</taxon>
        <taxon>Helotiales</taxon>
        <taxon>Sclerotiniaceae</taxon>
        <taxon>Botrytis</taxon>
    </lineage>
</organism>
<dbReference type="AlphaFoldDB" id="A0A4Z1L0U4"/>
<dbReference type="SUPFAM" id="SSF52540">
    <property type="entry name" value="P-loop containing nucleoside triphosphate hydrolases"/>
    <property type="match status" value="1"/>
</dbReference>
<sequence>MSTRITFLGDTNVGKTSMASRILQLDYLSIGSHPLYESIQEISSIVQLDRLLKKGPDDRSDCLVMVYNIGSLETFHIGTNLFTHALGYRTPRLAIMVAIVDDAHERIVNQNDVEQFMEEYKGFTWHFIETSIRDSQHFFRPPIPVTTENTKSSNYSMINTIEPFAAQGLIRVLLETFLTEAIAASWYNVVESYIVEEDAKESTVDKVVDGDHLVKAFHPPHTIHFHSNDVIQDPPEQEAPQLKSTPSFEIILGCAVKIMQLKSWTSRNTNSNSAQGSESFFLEENTLENIGGRLRVKLRWLQDLLCCS</sequence>
<protein>
    <submittedName>
        <fullName evidence="1">Uncharacterized protein</fullName>
    </submittedName>
</protein>
<reference evidence="1 2" key="1">
    <citation type="submission" date="2017-12" db="EMBL/GenBank/DDBJ databases">
        <title>Comparative genomics of Botrytis spp.</title>
        <authorList>
            <person name="Valero-Jimenez C.A."/>
            <person name="Tapia P."/>
            <person name="Veloso J."/>
            <person name="Silva-Moreno E."/>
            <person name="Staats M."/>
            <person name="Valdes J.H."/>
            <person name="Van Kan J.A.L."/>
        </authorList>
    </citation>
    <scope>NUCLEOTIDE SEQUENCE [LARGE SCALE GENOMIC DNA]</scope>
    <source>
        <strain evidence="1 2">MUCL3349</strain>
    </source>
</reference>
<proteinExistence type="predicted"/>
<accession>A0A4Z1L0U4</accession>
<dbReference type="Gene3D" id="3.40.50.300">
    <property type="entry name" value="P-loop containing nucleotide triphosphate hydrolases"/>
    <property type="match status" value="1"/>
</dbReference>
<dbReference type="OrthoDB" id="3490816at2759"/>
<comment type="caution">
    <text evidence="1">The sequence shown here is derived from an EMBL/GenBank/DDBJ whole genome shotgun (WGS) entry which is preliminary data.</text>
</comment>